<evidence type="ECO:0000313" key="2">
    <source>
        <dbReference type="EMBL" id="KUI70891.1"/>
    </source>
</evidence>
<accession>A0A194W2Y7</accession>
<protein>
    <submittedName>
        <fullName evidence="2">Uncharacterized protein</fullName>
    </submittedName>
</protein>
<sequence>MSQPPASSFKKKWEHDEILDTLGSAAPNPESKYPDSLLCVLHSTVVKLMVEFQRVGEPQHEVVKPHVVFHLLLQPCHVRQVCQTCRLSMDYTAVGPNGVGGSLALKGADFIGSHRMATGSFGFVATLKGQEAKVQNWIKALLGHYDQPPLYPGSICGDMTEFEFTQVKNIKGAESQMDGCRDWIAQAFTRFYLAGWVALSGLEVAATPIFYNGQEVKYLNFNQVLPRHKGPIDFAPYWFPDIIEKKFTMTPSAQYPYGVTIQSIPMWRGTFLDKSVVRHEKVTCYRDGKPQHTFHYKYLPLSRPGSAGDSSKGGIPPRGRPGNPGPSTTIPDRSRDLSASRSSGLNPPNTGAVRGNKNSGGGSESGKALSATQVRAWVKFSIQGEEILRDANERPKENGFVTIYDLNKHHIGHFNINTTEYRRRQDPWNSRSC</sequence>
<dbReference type="Proteomes" id="UP000078559">
    <property type="component" value="Chromosome 6"/>
</dbReference>
<proteinExistence type="predicted"/>
<name>A0A194W2Y7_CYTMA</name>
<reference evidence="2" key="1">
    <citation type="submission" date="2014-12" db="EMBL/GenBank/DDBJ databases">
        <title>Genome Sequence of Valsa Canker Pathogens Uncovers a Specific Adaption of Colonization on Woody Bark.</title>
        <authorList>
            <person name="Yin Z."/>
            <person name="Liu H."/>
            <person name="Gao X."/>
            <person name="Li Z."/>
            <person name="Song N."/>
            <person name="Ke X."/>
            <person name="Dai Q."/>
            <person name="Wu Y."/>
            <person name="Sun Y."/>
            <person name="Xu J.-R."/>
            <person name="Kang Z.K."/>
            <person name="Wang L."/>
            <person name="Huang L."/>
        </authorList>
    </citation>
    <scope>NUCLEOTIDE SEQUENCE [LARGE SCALE GENOMIC DNA]</scope>
    <source>
        <strain evidence="2">03-8</strain>
    </source>
</reference>
<dbReference type="AlphaFoldDB" id="A0A194W2Y7"/>
<evidence type="ECO:0000313" key="3">
    <source>
        <dbReference type="Proteomes" id="UP000078559"/>
    </source>
</evidence>
<dbReference type="OrthoDB" id="10601357at2759"/>
<dbReference type="EMBL" id="CM003103">
    <property type="protein sequence ID" value="KUI70891.1"/>
    <property type="molecule type" value="Genomic_DNA"/>
</dbReference>
<gene>
    <name evidence="2" type="ORF">VM1G_06410</name>
</gene>
<organism evidence="2 3">
    <name type="scientific">Cytospora mali</name>
    <name type="common">Apple Valsa canker fungus</name>
    <name type="synonym">Valsa mali</name>
    <dbReference type="NCBI Taxonomy" id="578113"/>
    <lineage>
        <taxon>Eukaryota</taxon>
        <taxon>Fungi</taxon>
        <taxon>Dikarya</taxon>
        <taxon>Ascomycota</taxon>
        <taxon>Pezizomycotina</taxon>
        <taxon>Sordariomycetes</taxon>
        <taxon>Sordariomycetidae</taxon>
        <taxon>Diaporthales</taxon>
        <taxon>Cytosporaceae</taxon>
        <taxon>Cytospora</taxon>
    </lineage>
</organism>
<evidence type="ECO:0000256" key="1">
    <source>
        <dbReference type="SAM" id="MobiDB-lite"/>
    </source>
</evidence>
<feature type="region of interest" description="Disordered" evidence="1">
    <location>
        <begin position="299"/>
        <end position="370"/>
    </location>
</feature>
<keyword evidence="3" id="KW-1185">Reference proteome</keyword>